<reference evidence="1" key="1">
    <citation type="submission" date="2018-05" db="EMBL/GenBank/DDBJ databases">
        <authorList>
            <person name="Lanie J.A."/>
            <person name="Ng W.-L."/>
            <person name="Kazmierczak K.M."/>
            <person name="Andrzejewski T.M."/>
            <person name="Davidsen T.M."/>
            <person name="Wayne K.J."/>
            <person name="Tettelin H."/>
            <person name="Glass J.I."/>
            <person name="Rusch D."/>
            <person name="Podicherti R."/>
            <person name="Tsui H.-C.T."/>
            <person name="Winkler M.E."/>
        </authorList>
    </citation>
    <scope>NUCLEOTIDE SEQUENCE</scope>
</reference>
<sequence length="29" mass="3125">IVDLPDIGGSSKLKNDGYEIFCLTEFGGH</sequence>
<proteinExistence type="predicted"/>
<dbReference type="AlphaFoldDB" id="A0A381X3B6"/>
<accession>A0A381X3B6</accession>
<dbReference type="EMBL" id="UINC01013717">
    <property type="protein sequence ID" value="SVA59068.1"/>
    <property type="molecule type" value="Genomic_DNA"/>
</dbReference>
<evidence type="ECO:0000313" key="1">
    <source>
        <dbReference type="EMBL" id="SVA59068.1"/>
    </source>
</evidence>
<feature type="non-terminal residue" evidence="1">
    <location>
        <position position="1"/>
    </location>
</feature>
<name>A0A381X3B6_9ZZZZ</name>
<organism evidence="1">
    <name type="scientific">marine metagenome</name>
    <dbReference type="NCBI Taxonomy" id="408172"/>
    <lineage>
        <taxon>unclassified sequences</taxon>
        <taxon>metagenomes</taxon>
        <taxon>ecological metagenomes</taxon>
    </lineage>
</organism>
<gene>
    <name evidence="1" type="ORF">METZ01_LOCUS111922</name>
</gene>
<protein>
    <submittedName>
        <fullName evidence="1">Uncharacterized protein</fullName>
    </submittedName>
</protein>